<accession>A0A317V605</accession>
<comment type="caution">
    <text evidence="2">The sequence shown here is derived from an EMBL/GenBank/DDBJ whole genome shotgun (WGS) entry which is preliminary data.</text>
</comment>
<evidence type="ECO:0000313" key="3">
    <source>
        <dbReference type="Proteomes" id="UP000247233"/>
    </source>
</evidence>
<dbReference type="AlphaFoldDB" id="A0A317V605"/>
<evidence type="ECO:0000313" key="2">
    <source>
        <dbReference type="EMBL" id="PWY68478.1"/>
    </source>
</evidence>
<reference evidence="2 3" key="1">
    <citation type="submission" date="2016-12" db="EMBL/GenBank/DDBJ databases">
        <title>The genomes of Aspergillus section Nigri reveals drivers in fungal speciation.</title>
        <authorList>
            <consortium name="DOE Joint Genome Institute"/>
            <person name="Vesth T.C."/>
            <person name="Nybo J."/>
            <person name="Theobald S."/>
            <person name="Brandl J."/>
            <person name="Frisvad J.C."/>
            <person name="Nielsen K.F."/>
            <person name="Lyhne E.K."/>
            <person name="Kogle M.E."/>
            <person name="Kuo A."/>
            <person name="Riley R."/>
            <person name="Clum A."/>
            <person name="Nolan M."/>
            <person name="Lipzen A."/>
            <person name="Salamov A."/>
            <person name="Henrissat B."/>
            <person name="Wiebenga A."/>
            <person name="De Vries R.P."/>
            <person name="Grigoriev I.V."/>
            <person name="Mortensen U.H."/>
            <person name="Andersen M.R."/>
            <person name="Baker S.E."/>
        </authorList>
    </citation>
    <scope>NUCLEOTIDE SEQUENCE [LARGE SCALE GENOMIC DNA]</scope>
    <source>
        <strain evidence="2 3">CBS 117.55</strain>
    </source>
</reference>
<feature type="domain" description="Heterokaryon incompatibility" evidence="1">
    <location>
        <begin position="45"/>
        <end position="201"/>
    </location>
</feature>
<dbReference type="VEuPathDB" id="FungiDB:BO70DRAFT_272771"/>
<protein>
    <recommendedName>
        <fullName evidence="1">Heterokaryon incompatibility domain-containing protein</fullName>
    </recommendedName>
</protein>
<keyword evidence="3" id="KW-1185">Reference proteome</keyword>
<dbReference type="STRING" id="1448321.A0A317V605"/>
<dbReference type="PANTHER" id="PTHR24148:SF64">
    <property type="entry name" value="HETEROKARYON INCOMPATIBILITY DOMAIN-CONTAINING PROTEIN"/>
    <property type="match status" value="1"/>
</dbReference>
<dbReference type="GeneID" id="37061206"/>
<feature type="non-terminal residue" evidence="2">
    <location>
        <position position="451"/>
    </location>
</feature>
<dbReference type="RefSeq" id="XP_025395287.1">
    <property type="nucleotide sequence ID" value="XM_025538969.1"/>
</dbReference>
<dbReference type="OrthoDB" id="4850726at2759"/>
<organism evidence="2 3">
    <name type="scientific">Aspergillus heteromorphus CBS 117.55</name>
    <dbReference type="NCBI Taxonomy" id="1448321"/>
    <lineage>
        <taxon>Eukaryota</taxon>
        <taxon>Fungi</taxon>
        <taxon>Dikarya</taxon>
        <taxon>Ascomycota</taxon>
        <taxon>Pezizomycotina</taxon>
        <taxon>Eurotiomycetes</taxon>
        <taxon>Eurotiomycetidae</taxon>
        <taxon>Eurotiales</taxon>
        <taxon>Aspergillaceae</taxon>
        <taxon>Aspergillus</taxon>
        <taxon>Aspergillus subgen. Circumdati</taxon>
    </lineage>
</organism>
<gene>
    <name evidence="2" type="ORF">BO70DRAFT_272771</name>
</gene>
<evidence type="ECO:0000259" key="1">
    <source>
        <dbReference type="Pfam" id="PF06985"/>
    </source>
</evidence>
<dbReference type="Proteomes" id="UP000247233">
    <property type="component" value="Unassembled WGS sequence"/>
</dbReference>
<dbReference type="InterPro" id="IPR052895">
    <property type="entry name" value="HetReg/Transcr_Mod"/>
</dbReference>
<sequence length="451" mass="52574">MDLQYHPLKPEEQEIRLFTISPDWKMGCPIQGCLQTVSLKRAPNFEALSYVWGVDDATEPITVDGTTFRVTPNLKEALHLLRHSYRQRVMWIDYICINQNDLKEKNSQVPLMGLIYTEANRVISVLGGEPSLEVTRAVTWTERYIQRKINKRTLFWWLLDIRSLFSERARQLKYNAEADAFLGHTQIPRMPYWGRMWTFQEYHLPKQEPTCICGFLSFRCSIIADEEKQRLMHALKDALLRTITSDSSSDLLLIKRNFDEDALKDSMQDCWDILSRESLESPRLAHLLMKTSDRQCGNPLDKIYALYGLVPSIQQMYPPDYKKPLAHVILETTGYIIAHESVRCLFMYYPSREDTLSNRALPSWVPDYSKSRSASEVHRTFSLIDRDGSLKASPAECEIRVSPDQQLHLRARAVGACKSLFRFDQKMRGMLDQIHKIFKMTDESWRAFCDR</sequence>
<dbReference type="PANTHER" id="PTHR24148">
    <property type="entry name" value="ANKYRIN REPEAT DOMAIN-CONTAINING PROTEIN 39 HOMOLOG-RELATED"/>
    <property type="match status" value="1"/>
</dbReference>
<dbReference type="InterPro" id="IPR010730">
    <property type="entry name" value="HET"/>
</dbReference>
<proteinExistence type="predicted"/>
<name>A0A317V605_9EURO</name>
<dbReference type="EMBL" id="MSFL01000036">
    <property type="protein sequence ID" value="PWY68478.1"/>
    <property type="molecule type" value="Genomic_DNA"/>
</dbReference>
<dbReference type="Pfam" id="PF06985">
    <property type="entry name" value="HET"/>
    <property type="match status" value="1"/>
</dbReference>